<reference evidence="1" key="1">
    <citation type="submission" date="2020-01" db="EMBL/GenBank/DDBJ databases">
        <title>Insect and environment-associated Actinomycetes.</title>
        <authorList>
            <person name="Currrie C."/>
            <person name="Chevrette M."/>
            <person name="Carlson C."/>
            <person name="Stubbendieck R."/>
            <person name="Wendt-Pienkowski E."/>
        </authorList>
    </citation>
    <scope>NUCLEOTIDE SEQUENCE</scope>
    <source>
        <strain evidence="1">SID7499</strain>
    </source>
</reference>
<proteinExistence type="predicted"/>
<organism evidence="1">
    <name type="scientific">Streptomyces sp. SID7499</name>
    <dbReference type="NCBI Taxonomy" id="2706086"/>
    <lineage>
        <taxon>Bacteria</taxon>
        <taxon>Bacillati</taxon>
        <taxon>Actinomycetota</taxon>
        <taxon>Actinomycetes</taxon>
        <taxon>Kitasatosporales</taxon>
        <taxon>Streptomycetaceae</taxon>
        <taxon>Streptomyces</taxon>
    </lineage>
</organism>
<sequence length="69" mass="7636">MNGVAPEPCDIPRDDHDGEVRFYVTGWKCDHHAPWAAKGLPRPAPGPRAIYTYRAAQAADDHHENGQTT</sequence>
<name>A0A6G3X3C2_9ACTN</name>
<accession>A0A6G3X3C2</accession>
<evidence type="ECO:0000313" key="1">
    <source>
        <dbReference type="EMBL" id="NEE12020.1"/>
    </source>
</evidence>
<dbReference type="EMBL" id="JAAGMN010003906">
    <property type="protein sequence ID" value="NEE12020.1"/>
    <property type="molecule type" value="Genomic_DNA"/>
</dbReference>
<comment type="caution">
    <text evidence="1">The sequence shown here is derived from an EMBL/GenBank/DDBJ whole genome shotgun (WGS) entry which is preliminary data.</text>
</comment>
<dbReference type="AlphaFoldDB" id="A0A6G3X3C2"/>
<gene>
    <name evidence="1" type="ORF">G3M58_36885</name>
</gene>
<protein>
    <submittedName>
        <fullName evidence="1">Uncharacterized protein</fullName>
    </submittedName>
</protein>